<dbReference type="EMBL" id="FNQG01000005">
    <property type="protein sequence ID" value="SDZ97728.1"/>
    <property type="molecule type" value="Genomic_DNA"/>
</dbReference>
<name>A0A1H3XGP3_SELRU</name>
<dbReference type="OrthoDB" id="1667373at2"/>
<gene>
    <name evidence="1" type="ORF">SAMN05660648_01459</name>
</gene>
<dbReference type="AlphaFoldDB" id="A0A1H3XGP3"/>
<evidence type="ECO:0000313" key="1">
    <source>
        <dbReference type="EMBL" id="SDZ97728.1"/>
    </source>
</evidence>
<dbReference type="RefSeq" id="WP_074671839.1">
    <property type="nucleotide sequence ID" value="NZ_FNQG01000005.1"/>
</dbReference>
<accession>A0A1H3XGP3</accession>
<reference evidence="1" key="1">
    <citation type="submission" date="2016-10" db="EMBL/GenBank/DDBJ databases">
        <authorList>
            <person name="de Groot N.N."/>
        </authorList>
    </citation>
    <scope>NUCLEOTIDE SEQUENCE [LARGE SCALE GENOMIC DNA]</scope>
    <source>
        <strain evidence="1">DSM 2872</strain>
    </source>
</reference>
<proteinExistence type="predicted"/>
<dbReference type="Proteomes" id="UP000183469">
    <property type="component" value="Unassembled WGS sequence"/>
</dbReference>
<organism evidence="1">
    <name type="scientific">Selenomonas ruminantium</name>
    <dbReference type="NCBI Taxonomy" id="971"/>
    <lineage>
        <taxon>Bacteria</taxon>
        <taxon>Bacillati</taxon>
        <taxon>Bacillota</taxon>
        <taxon>Negativicutes</taxon>
        <taxon>Selenomonadales</taxon>
        <taxon>Selenomonadaceae</taxon>
        <taxon>Selenomonas</taxon>
    </lineage>
</organism>
<sequence>MNEMELEQKLRAFDYTTLDTVKENLKDKLLAMHRRDNQNVLSFRSKWNDKRLSEDELDYAAAAGTPGCQEKKKEK</sequence>
<protein>
    <submittedName>
        <fullName evidence="1">Uncharacterized protein</fullName>
    </submittedName>
</protein>